<comment type="caution">
    <text evidence="1">The sequence shown here is derived from an EMBL/GenBank/DDBJ whole genome shotgun (WGS) entry which is preliminary data.</text>
</comment>
<dbReference type="AlphaFoldDB" id="A0A1D1UUU7"/>
<protein>
    <submittedName>
        <fullName evidence="1">Uncharacterized protein</fullName>
    </submittedName>
</protein>
<gene>
    <name evidence="1" type="primary">RvY_02607-1</name>
    <name evidence="1" type="synonym">RvY_02607.1</name>
    <name evidence="1" type="ORF">RvY_02607</name>
</gene>
<organism evidence="1 2">
    <name type="scientific">Ramazzottius varieornatus</name>
    <name type="common">Water bear</name>
    <name type="synonym">Tardigrade</name>
    <dbReference type="NCBI Taxonomy" id="947166"/>
    <lineage>
        <taxon>Eukaryota</taxon>
        <taxon>Metazoa</taxon>
        <taxon>Ecdysozoa</taxon>
        <taxon>Tardigrada</taxon>
        <taxon>Eutardigrada</taxon>
        <taxon>Parachela</taxon>
        <taxon>Hypsibioidea</taxon>
        <taxon>Ramazzottiidae</taxon>
        <taxon>Ramazzottius</taxon>
    </lineage>
</organism>
<reference evidence="1 2" key="1">
    <citation type="journal article" date="2016" name="Nat. Commun.">
        <title>Extremotolerant tardigrade genome and improved radiotolerance of human cultured cells by tardigrade-unique protein.</title>
        <authorList>
            <person name="Hashimoto T."/>
            <person name="Horikawa D.D."/>
            <person name="Saito Y."/>
            <person name="Kuwahara H."/>
            <person name="Kozuka-Hata H."/>
            <person name="Shin-I T."/>
            <person name="Minakuchi Y."/>
            <person name="Ohishi K."/>
            <person name="Motoyama A."/>
            <person name="Aizu T."/>
            <person name="Enomoto A."/>
            <person name="Kondo K."/>
            <person name="Tanaka S."/>
            <person name="Hara Y."/>
            <person name="Koshikawa S."/>
            <person name="Sagara H."/>
            <person name="Miura T."/>
            <person name="Yokobori S."/>
            <person name="Miyagawa K."/>
            <person name="Suzuki Y."/>
            <person name="Kubo T."/>
            <person name="Oyama M."/>
            <person name="Kohara Y."/>
            <person name="Fujiyama A."/>
            <person name="Arakawa K."/>
            <person name="Katayama T."/>
            <person name="Toyoda A."/>
            <person name="Kunieda T."/>
        </authorList>
    </citation>
    <scope>NUCLEOTIDE SEQUENCE [LARGE SCALE GENOMIC DNA]</scope>
    <source>
        <strain evidence="1 2">YOKOZUNA-1</strain>
    </source>
</reference>
<dbReference type="EMBL" id="BDGG01000001">
    <property type="protein sequence ID" value="GAU90143.1"/>
    <property type="molecule type" value="Genomic_DNA"/>
</dbReference>
<dbReference type="Proteomes" id="UP000186922">
    <property type="component" value="Unassembled WGS sequence"/>
</dbReference>
<keyword evidence="2" id="KW-1185">Reference proteome</keyword>
<evidence type="ECO:0000313" key="2">
    <source>
        <dbReference type="Proteomes" id="UP000186922"/>
    </source>
</evidence>
<name>A0A1D1UUU7_RAMVA</name>
<proteinExistence type="predicted"/>
<accession>A0A1D1UUU7</accession>
<sequence>MTDPSVPFDQAADVDYKKRCSLSSVQTKFKVTSIRQLTEWKRQLAEGGSRIDKLKAIRLETGKQFLIAKQHYGISKRNITKFVTEKYLKEEPERKKSADECVALVRSRIQAYRMDYLWNADQSAFEYEIRPGRTLDFVGTTHVLVLTPSENSMIHSYTVMMCVSPGTRKFLPVLFLTL</sequence>
<evidence type="ECO:0000313" key="1">
    <source>
        <dbReference type="EMBL" id="GAU90143.1"/>
    </source>
</evidence>